<sequence length="100" mass="11687">MKSYLIQLYISQSFLNAKYIVKPAELIPNVYTEQFRVMGRFMTSSSEYTLCWDSQWRPYCTAETRFEGKAFASAVILRTADQPQQFLSGIDFVRRIFGSF</sequence>
<keyword evidence="2" id="KW-1185">Reference proteome</keyword>
<comment type="caution">
    <text evidence="1">The sequence shown here is derived from an EMBL/GenBank/DDBJ whole genome shotgun (WGS) entry which is preliminary data.</text>
</comment>
<evidence type="ECO:0000313" key="1">
    <source>
        <dbReference type="EMBL" id="KHN81121.1"/>
    </source>
</evidence>
<evidence type="ECO:0000313" key="2">
    <source>
        <dbReference type="Proteomes" id="UP000031036"/>
    </source>
</evidence>
<protein>
    <submittedName>
        <fullName evidence="1">Uncharacterized protein</fullName>
    </submittedName>
</protein>
<gene>
    <name evidence="1" type="ORF">Tcan_05590</name>
</gene>
<reference evidence="1 2" key="1">
    <citation type="submission" date="2014-11" db="EMBL/GenBank/DDBJ databases">
        <title>Genetic blueprint of the zoonotic pathogen Toxocara canis.</title>
        <authorList>
            <person name="Zhu X.-Q."/>
            <person name="Korhonen P.K."/>
            <person name="Cai H."/>
            <person name="Young N.D."/>
            <person name="Nejsum P."/>
            <person name="von Samson-Himmelstjerna G."/>
            <person name="Boag P.R."/>
            <person name="Tan P."/>
            <person name="Li Q."/>
            <person name="Min J."/>
            <person name="Yang Y."/>
            <person name="Wang X."/>
            <person name="Fang X."/>
            <person name="Hall R.S."/>
            <person name="Hofmann A."/>
            <person name="Sternberg P.W."/>
            <person name="Jex A.R."/>
            <person name="Gasser R.B."/>
        </authorList>
    </citation>
    <scope>NUCLEOTIDE SEQUENCE [LARGE SCALE GENOMIC DNA]</scope>
    <source>
        <strain evidence="1">PN_DK_2014</strain>
    </source>
</reference>
<dbReference type="Proteomes" id="UP000031036">
    <property type="component" value="Unassembled WGS sequence"/>
</dbReference>
<dbReference type="AlphaFoldDB" id="A0A0B2VC86"/>
<proteinExistence type="predicted"/>
<dbReference type="EMBL" id="JPKZ01001585">
    <property type="protein sequence ID" value="KHN81121.1"/>
    <property type="molecule type" value="Genomic_DNA"/>
</dbReference>
<accession>A0A0B2VC86</accession>
<organism evidence="1 2">
    <name type="scientific">Toxocara canis</name>
    <name type="common">Canine roundworm</name>
    <dbReference type="NCBI Taxonomy" id="6265"/>
    <lineage>
        <taxon>Eukaryota</taxon>
        <taxon>Metazoa</taxon>
        <taxon>Ecdysozoa</taxon>
        <taxon>Nematoda</taxon>
        <taxon>Chromadorea</taxon>
        <taxon>Rhabditida</taxon>
        <taxon>Spirurina</taxon>
        <taxon>Ascaridomorpha</taxon>
        <taxon>Ascaridoidea</taxon>
        <taxon>Toxocaridae</taxon>
        <taxon>Toxocara</taxon>
    </lineage>
</organism>
<name>A0A0B2VC86_TOXCA</name>